<evidence type="ECO:0000313" key="4">
    <source>
        <dbReference type="Proteomes" id="UP001202961"/>
    </source>
</evidence>
<reference evidence="3 4" key="1">
    <citation type="journal article" date="2022" name="Syst. Appl. Microbiol.">
        <title>Rhodopirellula aestuarii sp. nov., a novel member of the genus Rhodopirellula isolated from brackish sediments collected in the Tagus River estuary, Portugal.</title>
        <authorList>
            <person name="Vitorino I.R."/>
            <person name="Klimek D."/>
            <person name="Calusinska M."/>
            <person name="Lobo-da-Cunha A."/>
            <person name="Vasconcelos V."/>
            <person name="Lage O.M."/>
        </authorList>
    </citation>
    <scope>NUCLEOTIDE SEQUENCE [LARGE SCALE GENOMIC DNA]</scope>
    <source>
        <strain evidence="3 4">ICT_H3.1</strain>
    </source>
</reference>
<dbReference type="RefSeq" id="WP_250929185.1">
    <property type="nucleotide sequence ID" value="NZ_JAMQBK010000032.1"/>
</dbReference>
<feature type="transmembrane region" description="Helical" evidence="2">
    <location>
        <begin position="51"/>
        <end position="68"/>
    </location>
</feature>
<keyword evidence="2" id="KW-0812">Transmembrane</keyword>
<keyword evidence="2" id="KW-0472">Membrane</keyword>
<evidence type="ECO:0000256" key="2">
    <source>
        <dbReference type="SAM" id="Phobius"/>
    </source>
</evidence>
<accession>A0ABT0U3T4</accession>
<dbReference type="EMBL" id="JAMQBK010000032">
    <property type="protein sequence ID" value="MCM2371547.1"/>
    <property type="molecule type" value="Genomic_DNA"/>
</dbReference>
<comment type="caution">
    <text evidence="3">The sequence shown here is derived from an EMBL/GenBank/DDBJ whole genome shotgun (WGS) entry which is preliminary data.</text>
</comment>
<keyword evidence="4" id="KW-1185">Reference proteome</keyword>
<gene>
    <name evidence="3" type="ORF">NB063_13125</name>
</gene>
<feature type="region of interest" description="Disordered" evidence="1">
    <location>
        <begin position="1"/>
        <end position="24"/>
    </location>
</feature>
<evidence type="ECO:0000313" key="3">
    <source>
        <dbReference type="EMBL" id="MCM2371547.1"/>
    </source>
</evidence>
<feature type="transmembrane region" description="Helical" evidence="2">
    <location>
        <begin position="26"/>
        <end position="45"/>
    </location>
</feature>
<organism evidence="3 4">
    <name type="scientific">Aporhodopirellula aestuarii</name>
    <dbReference type="NCBI Taxonomy" id="2950107"/>
    <lineage>
        <taxon>Bacteria</taxon>
        <taxon>Pseudomonadati</taxon>
        <taxon>Planctomycetota</taxon>
        <taxon>Planctomycetia</taxon>
        <taxon>Pirellulales</taxon>
        <taxon>Pirellulaceae</taxon>
        <taxon>Aporhodopirellula</taxon>
    </lineage>
</organism>
<proteinExistence type="predicted"/>
<dbReference type="Proteomes" id="UP001202961">
    <property type="component" value="Unassembled WGS sequence"/>
</dbReference>
<protein>
    <submittedName>
        <fullName evidence="3">Uncharacterized protein</fullName>
    </submittedName>
</protein>
<name>A0ABT0U3T4_9BACT</name>
<evidence type="ECO:0000256" key="1">
    <source>
        <dbReference type="SAM" id="MobiDB-lite"/>
    </source>
</evidence>
<sequence length="75" mass="7866">MSNLYKSPPEVDDDNAGQDPPSNRPYTTTIVAGVFVVIGVVEIASGELANGLGALMLAFSIWSIGVMVRGRKKSG</sequence>
<keyword evidence="2" id="KW-1133">Transmembrane helix</keyword>